<evidence type="ECO:0000256" key="1">
    <source>
        <dbReference type="SAM" id="MobiDB-lite"/>
    </source>
</evidence>
<keyword evidence="2" id="KW-0812">Transmembrane</keyword>
<evidence type="ECO:0008006" key="5">
    <source>
        <dbReference type="Google" id="ProtNLM"/>
    </source>
</evidence>
<sequence length="533" mass="60415">MLLQTIYISCNNDTECSAAICTRGKRKIQTLRCDQGTILIQNVTGNSDKREDHLSFLNIRRMCMGKVNCDVTRFCQSTRKSLKVSYFCLNESVLKCSSSQQEANVPSAVIRNNEYPSLGHTECSIRILVPQNHFVTITIHDIEKISTISECDGDIQLRTRQPCSGFGFPGQNLCAMHQNFTSFAACGDVDIRVSKSSLGLRYLITYAIQKLGSTPNFDYLSDLSYPCPDGFSFTPRKLASPRRLYPVQGVVYNPPKEIYEYGLRHNVTYVTVPYTYDRAASRFDNTERMVFYIALAVAVLSLTGLVIVTVICVKRQRHYKYSGTYNIDLSNVLNSKELACSNGPIGHQRVSEISRDIKNEQVACLQDGYSVVADEIPYPSKVCDSKSPAYAEVMDNVLSDVGIFRFRTEPEEASRRSPDNVYSDMNTSEKNVYHEIPEDYPHWRCPTLFTKDYKQLIKNREYRKLTKDKRSQHDANGKQHEVGQADTTYVTYDVSAQPRQPSRDMSASQRSDSDSSLVLTENEVYESFQSAHV</sequence>
<keyword evidence="2" id="KW-0472">Membrane</keyword>
<keyword evidence="2" id="KW-1133">Transmembrane helix</keyword>
<reference evidence="3" key="1">
    <citation type="submission" date="2019-08" db="EMBL/GenBank/DDBJ databases">
        <title>The improved chromosome-level genome for the pearl oyster Pinctada fucata martensii using PacBio sequencing and Hi-C.</title>
        <authorList>
            <person name="Zheng Z."/>
        </authorList>
    </citation>
    <scope>NUCLEOTIDE SEQUENCE</scope>
    <source>
        <strain evidence="3">ZZ-2019</strain>
        <tissue evidence="3">Adductor muscle</tissue>
    </source>
</reference>
<accession>A0AA88YMY2</accession>
<feature type="compositionally biased region" description="Basic and acidic residues" evidence="1">
    <location>
        <begin position="464"/>
        <end position="483"/>
    </location>
</feature>
<gene>
    <name evidence="3" type="ORF">FSP39_017925</name>
</gene>
<feature type="compositionally biased region" description="Low complexity" evidence="1">
    <location>
        <begin position="503"/>
        <end position="516"/>
    </location>
</feature>
<organism evidence="3 4">
    <name type="scientific">Pinctada imbricata</name>
    <name type="common">Atlantic pearl-oyster</name>
    <name type="synonym">Pinctada martensii</name>
    <dbReference type="NCBI Taxonomy" id="66713"/>
    <lineage>
        <taxon>Eukaryota</taxon>
        <taxon>Metazoa</taxon>
        <taxon>Spiralia</taxon>
        <taxon>Lophotrochozoa</taxon>
        <taxon>Mollusca</taxon>
        <taxon>Bivalvia</taxon>
        <taxon>Autobranchia</taxon>
        <taxon>Pteriomorphia</taxon>
        <taxon>Pterioida</taxon>
        <taxon>Pterioidea</taxon>
        <taxon>Pteriidae</taxon>
        <taxon>Pinctada</taxon>
    </lineage>
</organism>
<evidence type="ECO:0000256" key="2">
    <source>
        <dbReference type="SAM" id="Phobius"/>
    </source>
</evidence>
<dbReference type="AlphaFoldDB" id="A0AA88YMY2"/>
<comment type="caution">
    <text evidence="3">The sequence shown here is derived from an EMBL/GenBank/DDBJ whole genome shotgun (WGS) entry which is preliminary data.</text>
</comment>
<evidence type="ECO:0000313" key="3">
    <source>
        <dbReference type="EMBL" id="KAK3108886.1"/>
    </source>
</evidence>
<name>A0AA88YMY2_PINIB</name>
<feature type="region of interest" description="Disordered" evidence="1">
    <location>
        <begin position="464"/>
        <end position="518"/>
    </location>
</feature>
<protein>
    <recommendedName>
        <fullName evidence="5">CUB domain-containing protein</fullName>
    </recommendedName>
</protein>
<dbReference type="Proteomes" id="UP001186944">
    <property type="component" value="Unassembled WGS sequence"/>
</dbReference>
<dbReference type="EMBL" id="VSWD01000001">
    <property type="protein sequence ID" value="KAK3108886.1"/>
    <property type="molecule type" value="Genomic_DNA"/>
</dbReference>
<keyword evidence="4" id="KW-1185">Reference proteome</keyword>
<proteinExistence type="predicted"/>
<feature type="transmembrane region" description="Helical" evidence="2">
    <location>
        <begin position="289"/>
        <end position="313"/>
    </location>
</feature>
<evidence type="ECO:0000313" key="4">
    <source>
        <dbReference type="Proteomes" id="UP001186944"/>
    </source>
</evidence>